<evidence type="ECO:0000313" key="2">
    <source>
        <dbReference type="Proteomes" id="UP001159363"/>
    </source>
</evidence>
<sequence length="64" mass="7387">MYAAYNIDCELYIIDGKNTFHVMGIIGTVTPGVWYQKKEVKSISKQYYSECLIDVTDVQYETLP</sequence>
<gene>
    <name evidence="1" type="ORF">PR048_001870</name>
</gene>
<accession>A0ABQ9IJN1</accession>
<comment type="caution">
    <text evidence="1">The sequence shown here is derived from an EMBL/GenBank/DDBJ whole genome shotgun (WGS) entry which is preliminary data.</text>
</comment>
<evidence type="ECO:0000313" key="1">
    <source>
        <dbReference type="EMBL" id="KAJ8896526.1"/>
    </source>
</evidence>
<proteinExistence type="predicted"/>
<reference evidence="1 2" key="1">
    <citation type="submission" date="2023-02" db="EMBL/GenBank/DDBJ databases">
        <title>LHISI_Scaffold_Assembly.</title>
        <authorList>
            <person name="Stuart O.P."/>
            <person name="Cleave R."/>
            <person name="Magrath M.J.L."/>
            <person name="Mikheyev A.S."/>
        </authorList>
    </citation>
    <scope>NUCLEOTIDE SEQUENCE [LARGE SCALE GENOMIC DNA]</scope>
    <source>
        <strain evidence="1">Daus_M_001</strain>
        <tissue evidence="1">Leg muscle</tissue>
    </source>
</reference>
<dbReference type="EMBL" id="JARBHB010000001">
    <property type="protein sequence ID" value="KAJ8896526.1"/>
    <property type="molecule type" value="Genomic_DNA"/>
</dbReference>
<protein>
    <submittedName>
        <fullName evidence="1">Uncharacterized protein</fullName>
    </submittedName>
</protein>
<dbReference type="Proteomes" id="UP001159363">
    <property type="component" value="Chromosome 1"/>
</dbReference>
<keyword evidence="2" id="KW-1185">Reference proteome</keyword>
<organism evidence="1 2">
    <name type="scientific">Dryococelus australis</name>
    <dbReference type="NCBI Taxonomy" id="614101"/>
    <lineage>
        <taxon>Eukaryota</taxon>
        <taxon>Metazoa</taxon>
        <taxon>Ecdysozoa</taxon>
        <taxon>Arthropoda</taxon>
        <taxon>Hexapoda</taxon>
        <taxon>Insecta</taxon>
        <taxon>Pterygota</taxon>
        <taxon>Neoptera</taxon>
        <taxon>Polyneoptera</taxon>
        <taxon>Phasmatodea</taxon>
        <taxon>Verophasmatodea</taxon>
        <taxon>Anareolatae</taxon>
        <taxon>Phasmatidae</taxon>
        <taxon>Eurycanthinae</taxon>
        <taxon>Dryococelus</taxon>
    </lineage>
</organism>
<name>A0ABQ9IJN1_9NEOP</name>